<dbReference type="InterPro" id="IPR011889">
    <property type="entry name" value="Liste_lipo_26"/>
</dbReference>
<dbReference type="SUPFAM" id="SSF52058">
    <property type="entry name" value="L domain-like"/>
    <property type="match status" value="1"/>
</dbReference>
<dbReference type="Pfam" id="PF03382">
    <property type="entry name" value="DUF285"/>
    <property type="match status" value="2"/>
</dbReference>
<keyword evidence="2" id="KW-0964">Secreted</keyword>
<keyword evidence="7" id="KW-0812">Transmembrane</keyword>
<dbReference type="Pfam" id="PF00746">
    <property type="entry name" value="Gram_pos_anchor"/>
    <property type="match status" value="1"/>
</dbReference>
<evidence type="ECO:0000256" key="2">
    <source>
        <dbReference type="ARBA" id="ARBA00022525"/>
    </source>
</evidence>
<reference evidence="9 10" key="1">
    <citation type="submission" date="2018-05" db="EMBL/GenBank/DDBJ databases">
        <title>Reference genomes for bee gut microbiota database.</title>
        <authorList>
            <person name="Ellegaard K.M."/>
        </authorList>
    </citation>
    <scope>NUCLEOTIDE SEQUENCE [LARGE SCALE GENOMIC DNA]</scope>
    <source>
        <strain evidence="9 10">ESL0184</strain>
    </source>
</reference>
<accession>A0ABX5MXY4</accession>
<feature type="compositionally biased region" description="Polar residues" evidence="6">
    <location>
        <begin position="87"/>
        <end position="133"/>
    </location>
</feature>
<evidence type="ECO:0000256" key="7">
    <source>
        <dbReference type="SAM" id="Phobius"/>
    </source>
</evidence>
<feature type="compositionally biased region" description="Basic residues" evidence="6">
    <location>
        <begin position="44"/>
        <end position="54"/>
    </location>
</feature>
<evidence type="ECO:0000256" key="5">
    <source>
        <dbReference type="ARBA" id="ARBA00023088"/>
    </source>
</evidence>
<feature type="region of interest" description="Disordered" evidence="6">
    <location>
        <begin position="36"/>
        <end position="148"/>
    </location>
</feature>
<dbReference type="RefSeq" id="WP_110446737.1">
    <property type="nucleotide sequence ID" value="NZ_QGLG01000003.1"/>
</dbReference>
<dbReference type="PROSITE" id="PS50847">
    <property type="entry name" value="GRAM_POS_ANCHORING"/>
    <property type="match status" value="1"/>
</dbReference>
<keyword evidence="10" id="KW-1185">Reference proteome</keyword>
<evidence type="ECO:0000259" key="8">
    <source>
        <dbReference type="PROSITE" id="PS50847"/>
    </source>
</evidence>
<feature type="compositionally biased region" description="Polar residues" evidence="6">
    <location>
        <begin position="790"/>
        <end position="816"/>
    </location>
</feature>
<keyword evidence="1" id="KW-0134">Cell wall</keyword>
<dbReference type="InterPro" id="IPR032675">
    <property type="entry name" value="LRR_dom_sf"/>
</dbReference>
<dbReference type="Gene3D" id="3.10.20.320">
    <property type="entry name" value="Putative peptidoglycan bound protein (lpxtg motif)"/>
    <property type="match status" value="1"/>
</dbReference>
<feature type="region of interest" description="Disordered" evidence="6">
    <location>
        <begin position="759"/>
        <end position="816"/>
    </location>
</feature>
<dbReference type="InterPro" id="IPR005046">
    <property type="entry name" value="DUF285"/>
</dbReference>
<evidence type="ECO:0000313" key="9">
    <source>
        <dbReference type="EMBL" id="PXY82386.1"/>
    </source>
</evidence>
<keyword evidence="5" id="KW-0572">Peptidoglycan-anchor</keyword>
<comment type="caution">
    <text evidence="9">The sequence shown here is derived from an EMBL/GenBank/DDBJ whole genome shotgun (WGS) entry which is preliminary data.</text>
</comment>
<gene>
    <name evidence="9" type="ORF">DK873_09195</name>
</gene>
<proteinExistence type="predicted"/>
<evidence type="ECO:0000256" key="6">
    <source>
        <dbReference type="SAM" id="MobiDB-lite"/>
    </source>
</evidence>
<dbReference type="Pfam" id="PF06458">
    <property type="entry name" value="MucBP"/>
    <property type="match status" value="2"/>
</dbReference>
<feature type="transmembrane region" description="Helical" evidence="7">
    <location>
        <begin position="823"/>
        <end position="842"/>
    </location>
</feature>
<dbReference type="InterPro" id="IPR009459">
    <property type="entry name" value="MucBP_dom"/>
</dbReference>
<feature type="region of interest" description="Disordered" evidence="6">
    <location>
        <begin position="658"/>
        <end position="690"/>
    </location>
</feature>
<evidence type="ECO:0000256" key="1">
    <source>
        <dbReference type="ARBA" id="ARBA00022512"/>
    </source>
</evidence>
<dbReference type="Gene3D" id="3.80.10.10">
    <property type="entry name" value="Ribonuclease Inhibitor"/>
    <property type="match status" value="1"/>
</dbReference>
<evidence type="ECO:0000256" key="3">
    <source>
        <dbReference type="ARBA" id="ARBA00022729"/>
    </source>
</evidence>
<feature type="compositionally biased region" description="Basic and acidic residues" evidence="6">
    <location>
        <begin position="134"/>
        <end position="148"/>
    </location>
</feature>
<feature type="compositionally biased region" description="Low complexity" evidence="6">
    <location>
        <begin position="74"/>
        <end position="86"/>
    </location>
</feature>
<evidence type="ECO:0000313" key="10">
    <source>
        <dbReference type="Proteomes" id="UP000247698"/>
    </source>
</evidence>
<protein>
    <recommendedName>
        <fullName evidence="8">Gram-positive cocci surface proteins LPxTG domain-containing protein</fullName>
    </recommendedName>
</protein>
<keyword evidence="7" id="KW-0472">Membrane</keyword>
<name>A0ABX5MXY4_9LACO</name>
<feature type="compositionally biased region" description="Low complexity" evidence="6">
    <location>
        <begin position="761"/>
        <end position="779"/>
    </location>
</feature>
<dbReference type="InterPro" id="IPR019931">
    <property type="entry name" value="LPXTG_anchor"/>
</dbReference>
<keyword evidence="7" id="KW-1133">Transmembrane helix</keyword>
<dbReference type="NCBIfam" id="TIGR01167">
    <property type="entry name" value="LPXTG_anchor"/>
    <property type="match status" value="1"/>
</dbReference>
<feature type="domain" description="Gram-positive cocci surface proteins LPxTG" evidence="8">
    <location>
        <begin position="812"/>
        <end position="848"/>
    </location>
</feature>
<evidence type="ECO:0000256" key="4">
    <source>
        <dbReference type="ARBA" id="ARBA00022737"/>
    </source>
</evidence>
<dbReference type="NCBIfam" id="TIGR02167">
    <property type="entry name" value="Liste_lipo_26"/>
    <property type="match status" value="2"/>
</dbReference>
<dbReference type="Proteomes" id="UP000247698">
    <property type="component" value="Unassembled WGS sequence"/>
</dbReference>
<organism evidence="9 10">
    <name type="scientific">Lactobacillus melliventris</name>
    <dbReference type="NCBI Taxonomy" id="1218507"/>
    <lineage>
        <taxon>Bacteria</taxon>
        <taxon>Bacillati</taxon>
        <taxon>Bacillota</taxon>
        <taxon>Bacilli</taxon>
        <taxon>Lactobacillales</taxon>
        <taxon>Lactobacillaceae</taxon>
        <taxon>Lactobacillus</taxon>
    </lineage>
</organism>
<keyword evidence="3" id="KW-0732">Signal</keyword>
<sequence length="848" mass="92632">MNTHMNINKQGKKILLGGVAAAALGLINAKPQTVKAANQNGTRATKKTARRAVKTKLNYQSETASETEGETATDDSTNQTSSSQTAGNEANLGTASNNSETGQGQAGANSNPAGGSNQDAAAGNTSDPSTTDNAKTEKLGKAVKRDNENPTTLTGVWLGVDVTYQPGLGIFTVKGNNQTINTVKDRSTSILQAKESRDLLADPLIKDRNQVREVRFEGSLTINGTVQSMFDTLPNLTTVTGLENLNTSNVYSMYGMFANCSSLRSVEGINKLDASKVTDMSYMFENCFKNPKDLISLDLSGLNIGLNINKNDTITMKEMFRGCSQLKSIILPDKIDTSQVTDMTGMFYGCSNLVSVSYPSSDNSEDPAVDLSKFNTNSLQYMDYMFSGCTKLTALNIASFDMSQAIQTNGIKNPLNNLPDLRKLVLGKNCKFYRNDTNTNVGLDTPGTWVNVGNGTEKEPEMSKKWSSTDLMNNYNGDTDHDTYIRFYDGYPVNIHYVYLDKEGKRQPILDKDGKSYDYVVAGNKGETRTIYPKNDIYGYTIDPNIDHNDKVTVTFTDHEQDVYFVYDRAKGEDITVNYLYVDDKGNTKPFLDKDNKAMTEKVDGVLYGDQKDIIPKPIPGYTIKQININGATQPGTDKATVGYSDKGKGQIVDFIYTKNPNPSNPGTNNPSTNNPSTNNPDTGNPDTDKVKAADVTVHYKDEFGNTISSDQILSGYVGDIYTTEAKNIFGYTLKTRPDNATGFFSTFPQDVTYIYTKTSTNNTPNINEPNTPTNLPQQPKKKKPIKQITNNNLPQKHGSSSVAESQKNATLPQTGTNKHSSLAMLALGSLTLVGALGAAWFSRKKIK</sequence>
<dbReference type="EMBL" id="QGLG01000003">
    <property type="protein sequence ID" value="PXY82386.1"/>
    <property type="molecule type" value="Genomic_DNA"/>
</dbReference>
<feature type="compositionally biased region" description="Low complexity" evidence="6">
    <location>
        <begin position="660"/>
        <end position="686"/>
    </location>
</feature>
<keyword evidence="4" id="KW-0677">Repeat</keyword>